<proteinExistence type="predicted"/>
<organism evidence="2 3">
    <name type="scientific">Chryseobacterium artocarpi</name>
    <dbReference type="NCBI Taxonomy" id="1414727"/>
    <lineage>
        <taxon>Bacteria</taxon>
        <taxon>Pseudomonadati</taxon>
        <taxon>Bacteroidota</taxon>
        <taxon>Flavobacteriia</taxon>
        <taxon>Flavobacteriales</taxon>
        <taxon>Weeksellaceae</taxon>
        <taxon>Chryseobacterium group</taxon>
        <taxon>Chryseobacterium</taxon>
    </lineage>
</organism>
<name>A0A1B8ZK16_9FLAO</name>
<accession>A0A1B8ZK16</accession>
<evidence type="ECO:0000313" key="2">
    <source>
        <dbReference type="EMBL" id="OCA71943.1"/>
    </source>
</evidence>
<comment type="caution">
    <text evidence="2">The sequence shown here is derived from an EMBL/GenBank/DDBJ whole genome shotgun (WGS) entry which is preliminary data.</text>
</comment>
<dbReference type="RefSeq" id="WP_065394177.1">
    <property type="nucleotide sequence ID" value="NZ_MAYH01000023.1"/>
</dbReference>
<dbReference type="AlphaFoldDB" id="A0A1B8ZK16"/>
<reference evidence="2 3" key="1">
    <citation type="submission" date="2016-07" db="EMBL/GenBank/DDBJ databases">
        <authorList>
            <person name="Jeong J.-J."/>
            <person name="Kim D.W."/>
            <person name="Sang M.K."/>
            <person name="Choi I.-G."/>
            <person name="Kim K.D."/>
        </authorList>
    </citation>
    <scope>NUCLEOTIDE SEQUENCE [LARGE SCALE GENOMIC DNA]</scope>
    <source>
        <strain evidence="2 3">UTM-3</strain>
    </source>
</reference>
<evidence type="ECO:0000313" key="3">
    <source>
        <dbReference type="Proteomes" id="UP000092651"/>
    </source>
</evidence>
<gene>
    <name evidence="2" type="ORF">BBI01_07235</name>
</gene>
<keyword evidence="1" id="KW-0175">Coiled coil</keyword>
<keyword evidence="3" id="KW-1185">Reference proteome</keyword>
<dbReference type="Proteomes" id="UP000092651">
    <property type="component" value="Unassembled WGS sequence"/>
</dbReference>
<evidence type="ECO:0000256" key="1">
    <source>
        <dbReference type="SAM" id="Coils"/>
    </source>
</evidence>
<protein>
    <submittedName>
        <fullName evidence="2">Uncharacterized protein</fullName>
    </submittedName>
</protein>
<dbReference type="EMBL" id="MAYH01000023">
    <property type="protein sequence ID" value="OCA71943.1"/>
    <property type="molecule type" value="Genomic_DNA"/>
</dbReference>
<feature type="coiled-coil region" evidence="1">
    <location>
        <begin position="80"/>
        <end position="107"/>
    </location>
</feature>
<sequence length="130" mass="15057">MENNKKLRGKDTDIELKRILEVMINDGYAISPISRTSILKKLGYKSRSTLLLNNRATLIDNARKIQLNNLGLNPTGKSHRKSLIEQLDNYKKKYTELEKENKLLLAQITTIMYNINSRGLDVEEIMRPLR</sequence>